<feature type="domain" description="K+ potassium transporter integral membrane" evidence="13">
    <location>
        <begin position="39"/>
        <end position="491"/>
    </location>
</feature>
<dbReference type="EMBL" id="FXUL01000010">
    <property type="protein sequence ID" value="SMP65113.1"/>
    <property type="molecule type" value="Genomic_DNA"/>
</dbReference>
<evidence type="ECO:0000256" key="2">
    <source>
        <dbReference type="ARBA" id="ARBA00007019"/>
    </source>
</evidence>
<keyword evidence="8 12" id="KW-0630">Potassium</keyword>
<evidence type="ECO:0000313" key="16">
    <source>
        <dbReference type="Proteomes" id="UP001158049"/>
    </source>
</evidence>
<dbReference type="InterPro" id="IPR023051">
    <property type="entry name" value="Kup"/>
</dbReference>
<keyword evidence="11 12" id="KW-0472">Membrane</keyword>
<evidence type="ECO:0000256" key="5">
    <source>
        <dbReference type="ARBA" id="ARBA00022538"/>
    </source>
</evidence>
<feature type="transmembrane region" description="Helical" evidence="12">
    <location>
        <begin position="365"/>
        <end position="386"/>
    </location>
</feature>
<comment type="function">
    <text evidence="12">Transport of potassium into the cell. Likely operates as a K(+):H(+) symporter.</text>
</comment>
<sequence length="650" mass="70476">MRPRIVSIRQAQCAAGQLRPGPALTTQSSSSASSIRTLTIAAIGIVYGDIGTSPLYTMKEVFSAEHGIALNQANLLGVVSLIVWGLTIIVSLKYVTLILRADNRGEGGVMSLMALALESVTAKSRWTTPLMLVGLAGAALFYGDGVITPAISVLSAIEGLEVATPAMKPYVVPLTVAVLVGLYLLQSKGTGGIGRWFGPVIIVWFAALAGMGVVNIAQRPDILAALNPWHAIDFLLRNRWLAFVSLGAVVLAFTGAEALYADMGHFGKRPIRLAWFMVVFPALALNYLGQGALLLARPEAIANPFYAQLGAWSIYPLVALSTVATVIASQATISGTFSVTQQAIALGFLPRMRVLYTSQQEMGQIYIPVVNWLQLIVVILVVVGFGSSSGIASAYGIAVTATMMTTTVLTFFVIRYRWKYNLFLCWAATGFFLLIDVAFFSANTLKILHGGWFPLLLGGCMMTVMLTWKRGRALLFGSLQRHAIPLGDFLQSLFVAPPARVEGTAVFFRAEGDGVPHAMLHNLAHNKVLHERTLFLTVYNRDVPRVPLAERVTVTPLGHQCFQVDVRYGFNDERDIPQALALCAEQGLETEIMATSFFIARQNILSTAAGGMARWRESLFAAMSRNARDAADYYRVPANRVIELGTQVEI</sequence>
<keyword evidence="16" id="KW-1185">Reference proteome</keyword>
<evidence type="ECO:0000256" key="8">
    <source>
        <dbReference type="ARBA" id="ARBA00022958"/>
    </source>
</evidence>
<keyword evidence="3 12" id="KW-0813">Transport</keyword>
<evidence type="ECO:0000256" key="12">
    <source>
        <dbReference type="HAMAP-Rule" id="MF_01522"/>
    </source>
</evidence>
<feature type="transmembrane region" description="Helical" evidence="12">
    <location>
        <begin position="314"/>
        <end position="344"/>
    </location>
</feature>
<evidence type="ECO:0000259" key="14">
    <source>
        <dbReference type="Pfam" id="PF22776"/>
    </source>
</evidence>
<evidence type="ECO:0000256" key="11">
    <source>
        <dbReference type="ARBA" id="ARBA00023136"/>
    </source>
</evidence>
<keyword evidence="10 12" id="KW-0406">Ion transport</keyword>
<comment type="subcellular location">
    <subcellularLocation>
        <location evidence="12">Cell membrane</location>
        <topology evidence="12">Multi-pass membrane protein</topology>
    </subcellularLocation>
    <subcellularLocation>
        <location evidence="1">Membrane</location>
        <topology evidence="1">Multi-pass membrane protein</topology>
    </subcellularLocation>
</comment>
<keyword evidence="9 12" id="KW-1133">Transmembrane helix</keyword>
<evidence type="ECO:0000259" key="13">
    <source>
        <dbReference type="Pfam" id="PF02705"/>
    </source>
</evidence>
<dbReference type="PANTHER" id="PTHR30540">
    <property type="entry name" value="OSMOTIC STRESS POTASSIUM TRANSPORTER"/>
    <property type="match status" value="1"/>
</dbReference>
<name>A0ABY1QA22_9BURK</name>
<feature type="transmembrane region" description="Helical" evidence="12">
    <location>
        <begin position="240"/>
        <end position="261"/>
    </location>
</feature>
<organism evidence="15 16">
    <name type="scientific">Noviherbaspirillum suwonense</name>
    <dbReference type="NCBI Taxonomy" id="1224511"/>
    <lineage>
        <taxon>Bacteria</taxon>
        <taxon>Pseudomonadati</taxon>
        <taxon>Pseudomonadota</taxon>
        <taxon>Betaproteobacteria</taxon>
        <taxon>Burkholderiales</taxon>
        <taxon>Oxalobacteraceae</taxon>
        <taxon>Noviherbaspirillum</taxon>
    </lineage>
</organism>
<feature type="transmembrane region" description="Helical" evidence="12">
    <location>
        <begin position="197"/>
        <end position="217"/>
    </location>
</feature>
<feature type="transmembrane region" description="Helical" evidence="12">
    <location>
        <begin position="132"/>
        <end position="157"/>
    </location>
</feature>
<feature type="transmembrane region" description="Helical" evidence="12">
    <location>
        <begin position="273"/>
        <end position="294"/>
    </location>
</feature>
<accession>A0ABY1QA22</accession>
<dbReference type="InterPro" id="IPR053952">
    <property type="entry name" value="K_trans_C"/>
</dbReference>
<proteinExistence type="inferred from homology"/>
<dbReference type="PANTHER" id="PTHR30540:SF79">
    <property type="entry name" value="LOW AFFINITY POTASSIUM TRANSPORT SYSTEM PROTEIN KUP"/>
    <property type="match status" value="1"/>
</dbReference>
<keyword evidence="7 12" id="KW-0769">Symport</keyword>
<comment type="catalytic activity">
    <reaction evidence="12">
        <text>K(+)(in) + H(+)(in) = K(+)(out) + H(+)(out)</text>
        <dbReference type="Rhea" id="RHEA:28490"/>
        <dbReference type="ChEBI" id="CHEBI:15378"/>
        <dbReference type="ChEBI" id="CHEBI:29103"/>
    </reaction>
</comment>
<comment type="caution">
    <text evidence="15">The sequence shown here is derived from an EMBL/GenBank/DDBJ whole genome shotgun (WGS) entry which is preliminary data.</text>
</comment>
<feature type="transmembrane region" description="Helical" evidence="12">
    <location>
        <begin position="76"/>
        <end position="95"/>
    </location>
</feature>
<evidence type="ECO:0000313" key="15">
    <source>
        <dbReference type="EMBL" id="SMP65113.1"/>
    </source>
</evidence>
<dbReference type="Pfam" id="PF22776">
    <property type="entry name" value="K_trans_C"/>
    <property type="match status" value="1"/>
</dbReference>
<evidence type="ECO:0000256" key="7">
    <source>
        <dbReference type="ARBA" id="ARBA00022847"/>
    </source>
</evidence>
<dbReference type="Pfam" id="PF02705">
    <property type="entry name" value="K_trans"/>
    <property type="match status" value="1"/>
</dbReference>
<feature type="domain" description="K+ potassium transporter C-terminal" evidence="14">
    <location>
        <begin position="503"/>
        <end position="650"/>
    </location>
</feature>
<keyword evidence="4 12" id="KW-1003">Cell membrane</keyword>
<reference evidence="15 16" key="1">
    <citation type="submission" date="2017-05" db="EMBL/GenBank/DDBJ databases">
        <authorList>
            <person name="Varghese N."/>
            <person name="Submissions S."/>
        </authorList>
    </citation>
    <scope>NUCLEOTIDE SEQUENCE [LARGE SCALE GENOMIC DNA]</scope>
    <source>
        <strain evidence="15 16">DSM 26001</strain>
    </source>
</reference>
<feature type="transmembrane region" description="Helical" evidence="12">
    <location>
        <begin position="447"/>
        <end position="468"/>
    </location>
</feature>
<feature type="transmembrane region" description="Helical" evidence="12">
    <location>
        <begin position="37"/>
        <end position="56"/>
    </location>
</feature>
<dbReference type="HAMAP" id="MF_01522">
    <property type="entry name" value="Kup"/>
    <property type="match status" value="1"/>
</dbReference>
<dbReference type="Proteomes" id="UP001158049">
    <property type="component" value="Unassembled WGS sequence"/>
</dbReference>
<keyword evidence="5 12" id="KW-0633">Potassium transport</keyword>
<evidence type="ECO:0000256" key="6">
    <source>
        <dbReference type="ARBA" id="ARBA00022692"/>
    </source>
</evidence>
<evidence type="ECO:0000256" key="10">
    <source>
        <dbReference type="ARBA" id="ARBA00023065"/>
    </source>
</evidence>
<protein>
    <recommendedName>
        <fullName evidence="12">Probable potassium transport system protein Kup</fullName>
    </recommendedName>
</protein>
<evidence type="ECO:0000256" key="4">
    <source>
        <dbReference type="ARBA" id="ARBA00022475"/>
    </source>
</evidence>
<evidence type="ECO:0000256" key="1">
    <source>
        <dbReference type="ARBA" id="ARBA00004141"/>
    </source>
</evidence>
<dbReference type="InterPro" id="IPR053951">
    <property type="entry name" value="K_trans_N"/>
</dbReference>
<feature type="transmembrane region" description="Helical" evidence="12">
    <location>
        <begin position="169"/>
        <end position="185"/>
    </location>
</feature>
<dbReference type="InterPro" id="IPR003855">
    <property type="entry name" value="K+_transporter"/>
</dbReference>
<feature type="transmembrane region" description="Helical" evidence="12">
    <location>
        <begin position="421"/>
        <end position="441"/>
    </location>
</feature>
<gene>
    <name evidence="12" type="primary">kup</name>
    <name evidence="15" type="ORF">SAMN06295970_110158</name>
</gene>
<comment type="similarity">
    <text evidence="2 12">Belongs to the HAK/KUP transporter (TC 2.A.72) family.</text>
</comment>
<evidence type="ECO:0000256" key="9">
    <source>
        <dbReference type="ARBA" id="ARBA00022989"/>
    </source>
</evidence>
<keyword evidence="6 12" id="KW-0812">Transmembrane</keyword>
<evidence type="ECO:0000256" key="3">
    <source>
        <dbReference type="ARBA" id="ARBA00022448"/>
    </source>
</evidence>
<feature type="transmembrane region" description="Helical" evidence="12">
    <location>
        <begin position="392"/>
        <end position="414"/>
    </location>
</feature>